<organism evidence="2 3">
    <name type="scientific">Cryptomeria japonica</name>
    <name type="common">Japanese cedar</name>
    <name type="synonym">Cupressus japonica</name>
    <dbReference type="NCBI Taxonomy" id="3369"/>
    <lineage>
        <taxon>Eukaryota</taxon>
        <taxon>Viridiplantae</taxon>
        <taxon>Streptophyta</taxon>
        <taxon>Embryophyta</taxon>
        <taxon>Tracheophyta</taxon>
        <taxon>Spermatophyta</taxon>
        <taxon>Pinopsida</taxon>
        <taxon>Pinidae</taxon>
        <taxon>Conifers II</taxon>
        <taxon>Cupressales</taxon>
        <taxon>Cupressaceae</taxon>
        <taxon>Cryptomeria</taxon>
    </lineage>
</organism>
<evidence type="ECO:0000313" key="3">
    <source>
        <dbReference type="Proteomes" id="UP001234787"/>
    </source>
</evidence>
<evidence type="ECO:0000259" key="1">
    <source>
        <dbReference type="Pfam" id="PF24758"/>
    </source>
</evidence>
<dbReference type="Pfam" id="PF24758">
    <property type="entry name" value="LRR_At5g56370"/>
    <property type="match status" value="1"/>
</dbReference>
<gene>
    <name evidence="2" type="ORF">SUGI_1521430</name>
</gene>
<evidence type="ECO:0000313" key="2">
    <source>
        <dbReference type="EMBL" id="GLJ59738.1"/>
    </source>
</evidence>
<dbReference type="AlphaFoldDB" id="A0AAD3RSC4"/>
<dbReference type="PANTHER" id="PTHR31900:SF30">
    <property type="entry name" value="SUPERFAMILY PROTEIN, PUTATIVE-RELATED"/>
    <property type="match status" value="1"/>
</dbReference>
<keyword evidence="3" id="KW-1185">Reference proteome</keyword>
<proteinExistence type="predicted"/>
<dbReference type="EMBL" id="BSEH01001334">
    <property type="protein sequence ID" value="GLJ59738.1"/>
    <property type="molecule type" value="Genomic_DNA"/>
</dbReference>
<protein>
    <recommendedName>
        <fullName evidence="1">F-box/LRR-repeat protein 15/At3g58940/PEG3-like LRR domain-containing protein</fullName>
    </recommendedName>
</protein>
<dbReference type="Proteomes" id="UP001234787">
    <property type="component" value="Unassembled WGS sequence"/>
</dbReference>
<dbReference type="InterPro" id="IPR055411">
    <property type="entry name" value="LRR_FXL15/At3g58940/PEG3-like"/>
</dbReference>
<reference evidence="2" key="1">
    <citation type="submission" date="2022-12" db="EMBL/GenBank/DDBJ databases">
        <title>Chromosome-Level Genome Assembly of Japanese Cedar (Cryptomeriajaponica D. Don).</title>
        <authorList>
            <person name="Fujino T."/>
            <person name="Yamaguchi K."/>
            <person name="Yokoyama T."/>
            <person name="Hamanaka T."/>
            <person name="Harazono Y."/>
            <person name="Kamada H."/>
            <person name="Kobayashi W."/>
            <person name="Ujino-Ihara T."/>
            <person name="Uchiyama K."/>
            <person name="Matsumoto A."/>
            <person name="Izuno A."/>
            <person name="Tsumura Y."/>
            <person name="Toyoda A."/>
            <person name="Shigenobu S."/>
            <person name="Moriguchi Y."/>
            <person name="Ueno S."/>
            <person name="Kasahara M."/>
        </authorList>
    </citation>
    <scope>NUCLEOTIDE SEQUENCE</scope>
</reference>
<sequence>MAAQDICSQWRYHWTRIPHLHFSPHFFTHMRRSVRRHRILGREAITHIKETMEHILINHKAPLECFLLYIPNKFFRNGLSRRFIEALDIKECIDTVAQKGVERMFLEAVAHPWQKKVSLPITIFGCKTLLYLQLVGFIFPEVPILVENFKLLRVCVLANIQNLTEHSLQRLVELCPVLEKLVLRVGSVEGQSIRSFSDVQSLRKLSLEGLKNFPEVKFVGIFPGLEELNVSPRMMGTAVERGNELDEKVRDLMFPKLNNVYMDLPYLETEDELTWNLSYNERKDVLARLEKRICGNKHIE</sequence>
<comment type="caution">
    <text evidence="2">The sequence shown here is derived from an EMBL/GenBank/DDBJ whole genome shotgun (WGS) entry which is preliminary data.</text>
</comment>
<dbReference type="SUPFAM" id="SSF52047">
    <property type="entry name" value="RNI-like"/>
    <property type="match status" value="1"/>
</dbReference>
<dbReference type="Gene3D" id="3.80.10.10">
    <property type="entry name" value="Ribonuclease Inhibitor"/>
    <property type="match status" value="1"/>
</dbReference>
<dbReference type="PANTHER" id="PTHR31900">
    <property type="entry name" value="F-BOX/RNI SUPERFAMILY PROTEIN-RELATED"/>
    <property type="match status" value="1"/>
</dbReference>
<dbReference type="InterPro" id="IPR032675">
    <property type="entry name" value="LRR_dom_sf"/>
</dbReference>
<accession>A0AAD3RSC4</accession>
<dbReference type="InterPro" id="IPR050232">
    <property type="entry name" value="FBL13/AtMIF1-like"/>
</dbReference>
<name>A0AAD3RSC4_CRYJA</name>
<feature type="domain" description="F-box/LRR-repeat protein 15/At3g58940/PEG3-like LRR" evidence="1">
    <location>
        <begin position="91"/>
        <end position="235"/>
    </location>
</feature>